<sequence>MTCRLSDLARGEAARFEPRNDRHRRSEEDEEKDRTEAADKRERDGYLEEVNASETARSKEAKPPKDSISRTSSPRQTGRIRRSFSEFSRGPRVSRPQKIDTVTGERRSVLSGVLPLGLDCTRLAFGFQFSFLSCHLYIRTFRKITAPNTVRLSYF</sequence>
<gene>
    <name evidence="2" type="ORF">ALC56_03348</name>
</gene>
<organism evidence="2 3">
    <name type="scientific">Trachymyrmex septentrionalis</name>
    <dbReference type="NCBI Taxonomy" id="34720"/>
    <lineage>
        <taxon>Eukaryota</taxon>
        <taxon>Metazoa</taxon>
        <taxon>Ecdysozoa</taxon>
        <taxon>Arthropoda</taxon>
        <taxon>Hexapoda</taxon>
        <taxon>Insecta</taxon>
        <taxon>Pterygota</taxon>
        <taxon>Neoptera</taxon>
        <taxon>Endopterygota</taxon>
        <taxon>Hymenoptera</taxon>
        <taxon>Apocrita</taxon>
        <taxon>Aculeata</taxon>
        <taxon>Formicoidea</taxon>
        <taxon>Formicidae</taxon>
        <taxon>Myrmicinae</taxon>
        <taxon>Trachymyrmex</taxon>
    </lineage>
</organism>
<evidence type="ECO:0000313" key="3">
    <source>
        <dbReference type="Proteomes" id="UP000078541"/>
    </source>
</evidence>
<dbReference type="AlphaFoldDB" id="A0A195FNT5"/>
<feature type="compositionally biased region" description="Basic and acidic residues" evidence="1">
    <location>
        <begin position="56"/>
        <end position="68"/>
    </location>
</feature>
<evidence type="ECO:0000256" key="1">
    <source>
        <dbReference type="SAM" id="MobiDB-lite"/>
    </source>
</evidence>
<proteinExistence type="predicted"/>
<name>A0A195FNT5_9HYME</name>
<feature type="region of interest" description="Disordered" evidence="1">
    <location>
        <begin position="1"/>
        <end position="97"/>
    </location>
</feature>
<dbReference type="Proteomes" id="UP000078541">
    <property type="component" value="Unassembled WGS sequence"/>
</dbReference>
<protein>
    <submittedName>
        <fullName evidence="2">Uncharacterized protein</fullName>
    </submittedName>
</protein>
<accession>A0A195FNT5</accession>
<evidence type="ECO:0000313" key="2">
    <source>
        <dbReference type="EMBL" id="KYN42210.1"/>
    </source>
</evidence>
<keyword evidence="3" id="KW-1185">Reference proteome</keyword>
<feature type="compositionally biased region" description="Basic and acidic residues" evidence="1">
    <location>
        <begin position="7"/>
        <end position="46"/>
    </location>
</feature>
<reference evidence="2 3" key="1">
    <citation type="submission" date="2016-03" db="EMBL/GenBank/DDBJ databases">
        <title>Trachymyrmex septentrionalis WGS genome.</title>
        <authorList>
            <person name="Nygaard S."/>
            <person name="Hu H."/>
            <person name="Boomsma J."/>
            <person name="Zhang G."/>
        </authorList>
    </citation>
    <scope>NUCLEOTIDE SEQUENCE [LARGE SCALE GENOMIC DNA]</scope>
    <source>
        <strain evidence="2">Tsep2-gDNA-1</strain>
        <tissue evidence="2">Whole body</tissue>
    </source>
</reference>
<dbReference type="EMBL" id="KQ981382">
    <property type="protein sequence ID" value="KYN42210.1"/>
    <property type="molecule type" value="Genomic_DNA"/>
</dbReference>